<keyword evidence="3" id="KW-1185">Reference proteome</keyword>
<dbReference type="VEuPathDB" id="FungiDB:FUN_000919"/>
<evidence type="ECO:0000313" key="2">
    <source>
        <dbReference type="EMBL" id="PKY40331.1"/>
    </source>
</evidence>
<dbReference type="Gene3D" id="1.10.150.50">
    <property type="entry name" value="Transcription Factor, Ets-1"/>
    <property type="match status" value="1"/>
</dbReference>
<sequence length="439" mass="50534">MKTKEPTVDEIKKYKTKELIDFLQQKEDDLELEKEDLEIVRKQRINGCDFLRITEKKLEKWGMAGGPAARLAYFSEEYKTQKDLNEMLEKYGIVSGNIARIPQFIPPIQPIDENAPQFELCINDILRRIRNMGPVIDSNDAIRCEYISTILHTAVSLLEDLIITPQANIISEENTGRVDYAIKKIISEILEEIICITESKPFQVTLSVCQNLLQCQSACDMNIKMNKKKRKASDVFNPDYEYVYGIVSTGTDWYFTLHSTEGIYSTSRTEYRIPLTENTLKDSTELRKNVKRILEVIVGLLMDRASVSREPATKKRHVEEITSYSGKNTTRVPSLPPHLHSNHKLKKNKSKEQEPAVEKSEKEISKPPTHKPDYNALEEYTTEEKTSAKKDEGNYHLLPSSIDVKQNKDRQNETRVLRDYGNYPEGQIFAECNYLTILG</sequence>
<name>A0A2I1G171_9GLOM</name>
<evidence type="ECO:0000313" key="3">
    <source>
        <dbReference type="Proteomes" id="UP000234323"/>
    </source>
</evidence>
<dbReference type="InterPro" id="IPR013761">
    <property type="entry name" value="SAM/pointed_sf"/>
</dbReference>
<feature type="compositionally biased region" description="Basic and acidic residues" evidence="1">
    <location>
        <begin position="350"/>
        <end position="373"/>
    </location>
</feature>
<dbReference type="VEuPathDB" id="FungiDB:RhiirA1_467688"/>
<gene>
    <name evidence="2" type="ORF">RhiirA4_453689</name>
</gene>
<dbReference type="AlphaFoldDB" id="A0A2I1G171"/>
<evidence type="ECO:0000256" key="1">
    <source>
        <dbReference type="SAM" id="MobiDB-lite"/>
    </source>
</evidence>
<protein>
    <submittedName>
        <fullName evidence="2">Uncharacterized protein</fullName>
    </submittedName>
</protein>
<dbReference type="VEuPathDB" id="FungiDB:RhiirA1_438235"/>
<feature type="region of interest" description="Disordered" evidence="1">
    <location>
        <begin position="310"/>
        <end position="412"/>
    </location>
</feature>
<dbReference type="VEuPathDB" id="FungiDB:FUN_003490"/>
<reference evidence="2 3" key="1">
    <citation type="submission" date="2015-10" db="EMBL/GenBank/DDBJ databases">
        <title>Genome analyses suggest a sexual origin of heterokaryosis in a supposedly ancient asexual fungus.</title>
        <authorList>
            <person name="Ropars J."/>
            <person name="Sedzielewska K."/>
            <person name="Noel J."/>
            <person name="Charron P."/>
            <person name="Farinelli L."/>
            <person name="Marton T."/>
            <person name="Kruger M."/>
            <person name="Pelin A."/>
            <person name="Brachmann A."/>
            <person name="Corradi N."/>
        </authorList>
    </citation>
    <scope>NUCLEOTIDE SEQUENCE [LARGE SCALE GENOMIC DNA]</scope>
    <source>
        <strain evidence="2 3">A4</strain>
    </source>
</reference>
<feature type="compositionally biased region" description="Basic and acidic residues" evidence="1">
    <location>
        <begin position="311"/>
        <end position="320"/>
    </location>
</feature>
<dbReference type="VEuPathDB" id="FungiDB:RhiirFUN_023353"/>
<comment type="caution">
    <text evidence="2">The sequence shown here is derived from an EMBL/GenBank/DDBJ whole genome shotgun (WGS) entry which is preliminary data.</text>
</comment>
<feature type="compositionally biased region" description="Basic residues" evidence="1">
    <location>
        <begin position="340"/>
        <end position="349"/>
    </location>
</feature>
<feature type="compositionally biased region" description="Basic and acidic residues" evidence="1">
    <location>
        <begin position="382"/>
        <end position="394"/>
    </location>
</feature>
<dbReference type="EMBL" id="LLXI01000097">
    <property type="protein sequence ID" value="PKY40331.1"/>
    <property type="molecule type" value="Genomic_DNA"/>
</dbReference>
<proteinExistence type="predicted"/>
<organism evidence="2 3">
    <name type="scientific">Rhizophagus irregularis</name>
    <dbReference type="NCBI Taxonomy" id="588596"/>
    <lineage>
        <taxon>Eukaryota</taxon>
        <taxon>Fungi</taxon>
        <taxon>Fungi incertae sedis</taxon>
        <taxon>Mucoromycota</taxon>
        <taxon>Glomeromycotina</taxon>
        <taxon>Glomeromycetes</taxon>
        <taxon>Glomerales</taxon>
        <taxon>Glomeraceae</taxon>
        <taxon>Rhizophagus</taxon>
    </lineage>
</organism>
<dbReference type="Proteomes" id="UP000234323">
    <property type="component" value="Unassembled WGS sequence"/>
</dbReference>
<feature type="compositionally biased region" description="Polar residues" evidence="1">
    <location>
        <begin position="322"/>
        <end position="332"/>
    </location>
</feature>
<accession>A0A2I1G171</accession>